<evidence type="ECO:0000256" key="8">
    <source>
        <dbReference type="SAM" id="MobiDB-lite"/>
    </source>
</evidence>
<keyword evidence="5 7" id="KW-0508">mRNA splicing</keyword>
<feature type="compositionally biased region" description="Basic and acidic residues" evidence="8">
    <location>
        <begin position="338"/>
        <end position="348"/>
    </location>
</feature>
<dbReference type="AlphaFoldDB" id="A0A7R9WX78"/>
<organism evidence="9">
    <name type="scientific">Craspedostauros australis</name>
    <dbReference type="NCBI Taxonomy" id="1486917"/>
    <lineage>
        <taxon>Eukaryota</taxon>
        <taxon>Sar</taxon>
        <taxon>Stramenopiles</taxon>
        <taxon>Ochrophyta</taxon>
        <taxon>Bacillariophyta</taxon>
        <taxon>Bacillariophyceae</taxon>
        <taxon>Bacillariophycidae</taxon>
        <taxon>Naviculales</taxon>
        <taxon>Naviculaceae</taxon>
        <taxon>Craspedostauros</taxon>
    </lineage>
</organism>
<evidence type="ECO:0000256" key="3">
    <source>
        <dbReference type="ARBA" id="ARBA00022664"/>
    </source>
</evidence>
<evidence type="ECO:0000256" key="6">
    <source>
        <dbReference type="ARBA" id="ARBA00023242"/>
    </source>
</evidence>
<feature type="compositionally biased region" description="Basic and acidic residues" evidence="8">
    <location>
        <begin position="314"/>
        <end position="323"/>
    </location>
</feature>
<evidence type="ECO:0000256" key="1">
    <source>
        <dbReference type="ARBA" id="ARBA00004123"/>
    </source>
</evidence>
<dbReference type="PANTHER" id="PTHR23142">
    <property type="entry name" value="PRE-MRNA-SPLICING FACTOR 38A-RELATED"/>
    <property type="match status" value="1"/>
</dbReference>
<reference evidence="9" key="1">
    <citation type="submission" date="2021-01" db="EMBL/GenBank/DDBJ databases">
        <authorList>
            <person name="Corre E."/>
            <person name="Pelletier E."/>
            <person name="Niang G."/>
            <person name="Scheremetjew M."/>
            <person name="Finn R."/>
            <person name="Kale V."/>
            <person name="Holt S."/>
            <person name="Cochrane G."/>
            <person name="Meng A."/>
            <person name="Brown T."/>
            <person name="Cohen L."/>
        </authorList>
    </citation>
    <scope>NUCLEOTIDE SEQUENCE</scope>
    <source>
        <strain evidence="9">CCMP3328</strain>
    </source>
</reference>
<feature type="region of interest" description="Disordered" evidence="8">
    <location>
        <begin position="223"/>
        <end position="348"/>
    </location>
</feature>
<gene>
    <name evidence="9" type="ORF">CAUS1442_LOCUS8400</name>
</gene>
<dbReference type="GO" id="GO:0000398">
    <property type="term" value="P:mRNA splicing, via spliceosome"/>
    <property type="evidence" value="ECO:0007669"/>
    <property type="project" value="UniProtKB-UniRule"/>
</dbReference>
<name>A0A7R9WX78_9STRA</name>
<keyword evidence="6 7" id="KW-0539">Nucleus</keyword>
<dbReference type="EMBL" id="HBEF01013403">
    <property type="protein sequence ID" value="CAD8336272.1"/>
    <property type="molecule type" value="Transcribed_RNA"/>
</dbReference>
<keyword evidence="4 7" id="KW-0747">Spliceosome</keyword>
<comment type="subcellular location">
    <subcellularLocation>
        <location evidence="1 7">Nucleus</location>
    </subcellularLocation>
</comment>
<sequence length="348" mass="39706">MANTTDAFVSSIQGSDPQNLMEYITRQKIYNNRFWKEECFGLSAVDVLEKAATSIKCIGGTFGGNQQPTKFLCLVLKLLQLQPESEVILEFIRQDELKYVRALGLFYLRLTGRPVEIHEEFEPLYSDYSKLRYRGFSEWKLMHMDELVHDLLTSSRVCGIALPRLPMRTTLQEEGHLDEGPRETKLHASIQAAGGLDEYLEYLVQSTENEAAIELWNDRHPDRTYKSKKRSKHDATANENEQGSARGGMGDNEAEDEDHNQRFRSRYDGKSSDKSSEKRKTKSKDEKPKKKAKYGTLFKTKKGTENSKSGRASSEGRAKKGEGESNEAEQSVNYWNAQRERLGLGKLK</sequence>
<evidence type="ECO:0000256" key="7">
    <source>
        <dbReference type="RuleBase" id="RU367025"/>
    </source>
</evidence>
<dbReference type="InterPro" id="IPR005037">
    <property type="entry name" value="PRP38"/>
</dbReference>
<evidence type="ECO:0000256" key="2">
    <source>
        <dbReference type="ARBA" id="ARBA00006164"/>
    </source>
</evidence>
<comment type="similarity">
    <text evidence="2 7">Belongs to the PRP38 family.</text>
</comment>
<comment type="function">
    <text evidence="7">Required for pre-mRNA splicing.</text>
</comment>
<feature type="compositionally biased region" description="Basic and acidic residues" evidence="8">
    <location>
        <begin position="259"/>
        <end position="288"/>
    </location>
</feature>
<evidence type="ECO:0000256" key="5">
    <source>
        <dbReference type="ARBA" id="ARBA00023187"/>
    </source>
</evidence>
<proteinExistence type="inferred from homology"/>
<dbReference type="GO" id="GO:0005681">
    <property type="term" value="C:spliceosomal complex"/>
    <property type="evidence" value="ECO:0007669"/>
    <property type="project" value="UniProtKB-KW"/>
</dbReference>
<dbReference type="Pfam" id="PF03371">
    <property type="entry name" value="PRP38"/>
    <property type="match status" value="1"/>
</dbReference>
<evidence type="ECO:0000313" key="9">
    <source>
        <dbReference type="EMBL" id="CAD8336272.1"/>
    </source>
</evidence>
<protein>
    <recommendedName>
        <fullName evidence="7">Pre-mRNA-splicing factor 38</fullName>
    </recommendedName>
</protein>
<keyword evidence="3 7" id="KW-0507">mRNA processing</keyword>
<evidence type="ECO:0000256" key="4">
    <source>
        <dbReference type="ARBA" id="ARBA00022728"/>
    </source>
</evidence>
<accession>A0A7R9WX78</accession>